<dbReference type="EMBL" id="BMFJ01000001">
    <property type="protein sequence ID" value="GGE23175.1"/>
    <property type="molecule type" value="Genomic_DNA"/>
</dbReference>
<dbReference type="InterPro" id="IPR025877">
    <property type="entry name" value="MobA-like_NTP_Trfase"/>
</dbReference>
<dbReference type="InterPro" id="IPR029044">
    <property type="entry name" value="Nucleotide-diphossugar_trans"/>
</dbReference>
<reference evidence="4" key="1">
    <citation type="journal article" date="2019" name="Int. J. Syst. Evol. Microbiol.">
        <title>The Global Catalogue of Microorganisms (GCM) 10K type strain sequencing project: providing services to taxonomists for standard genome sequencing and annotation.</title>
        <authorList>
            <consortium name="The Broad Institute Genomics Platform"/>
            <consortium name="The Broad Institute Genome Sequencing Center for Infectious Disease"/>
            <person name="Wu L."/>
            <person name="Ma J."/>
        </authorList>
    </citation>
    <scope>NUCLEOTIDE SEQUENCE [LARGE SCALE GENOMIC DNA]</scope>
    <source>
        <strain evidence="4">CGMCC 1.12664</strain>
    </source>
</reference>
<accession>A0A917EE67</accession>
<comment type="caution">
    <text evidence="3">The sequence shown here is derived from an EMBL/GenBank/DDBJ whole genome shotgun (WGS) entry which is preliminary data.</text>
</comment>
<keyword evidence="4" id="KW-1185">Reference proteome</keyword>
<dbReference type="SUPFAM" id="SSF53448">
    <property type="entry name" value="Nucleotide-diphospho-sugar transferases"/>
    <property type="match status" value="1"/>
</dbReference>
<dbReference type="PANTHER" id="PTHR43777:SF1">
    <property type="entry name" value="MOLYBDENUM COFACTOR CYTIDYLYLTRANSFERASE"/>
    <property type="match status" value="1"/>
</dbReference>
<dbReference type="PANTHER" id="PTHR43777">
    <property type="entry name" value="MOLYBDENUM COFACTOR CYTIDYLYLTRANSFERASE"/>
    <property type="match status" value="1"/>
</dbReference>
<sequence length="193" mass="20435">MSLAILLLAAGSSSRMRGGDKLMEEVEGAPLLATMARRALAATDVVLVTLPRADHPRSRAIRDLDVTRVLVPDAEEGMGASIRAAIPALTDRETALMILPADMPDITTGDLQTLASAWQSAPDAIHRATNADGTPGHPVIFPARLFPDLKALTGDTGARALLPSEHVKLTALPGTHATTDLDTPEDWAAWRAR</sequence>
<dbReference type="Proteomes" id="UP000612855">
    <property type="component" value="Unassembled WGS sequence"/>
</dbReference>
<proteinExistence type="predicted"/>
<gene>
    <name evidence="3" type="ORF">GCM10011360_09600</name>
</gene>
<dbReference type="RefSeq" id="WP_188476529.1">
    <property type="nucleotide sequence ID" value="NZ_BMFJ01000001.1"/>
</dbReference>
<dbReference type="AlphaFoldDB" id="A0A917EE67"/>
<evidence type="ECO:0000313" key="3">
    <source>
        <dbReference type="EMBL" id="GGE23175.1"/>
    </source>
</evidence>
<feature type="domain" description="MobA-like NTP transferase" evidence="2">
    <location>
        <begin position="6"/>
        <end position="164"/>
    </location>
</feature>
<keyword evidence="1" id="KW-0460">Magnesium</keyword>
<protein>
    <submittedName>
        <fullName evidence="3">Molybdopterin-guanine dinucleotide biosynthesis protein A</fullName>
    </submittedName>
</protein>
<name>A0A917EE67_9RHOB</name>
<dbReference type="Gene3D" id="3.90.550.10">
    <property type="entry name" value="Spore Coat Polysaccharide Biosynthesis Protein SpsA, Chain A"/>
    <property type="match status" value="1"/>
</dbReference>
<dbReference type="Pfam" id="PF12804">
    <property type="entry name" value="NTP_transf_3"/>
    <property type="match status" value="1"/>
</dbReference>
<dbReference type="GO" id="GO:0016779">
    <property type="term" value="F:nucleotidyltransferase activity"/>
    <property type="evidence" value="ECO:0007669"/>
    <property type="project" value="UniProtKB-ARBA"/>
</dbReference>
<organism evidence="3 4">
    <name type="scientific">Primorskyibacter flagellatus</name>
    <dbReference type="NCBI Taxonomy" id="1387277"/>
    <lineage>
        <taxon>Bacteria</taxon>
        <taxon>Pseudomonadati</taxon>
        <taxon>Pseudomonadota</taxon>
        <taxon>Alphaproteobacteria</taxon>
        <taxon>Rhodobacterales</taxon>
        <taxon>Roseobacteraceae</taxon>
        <taxon>Primorskyibacter</taxon>
    </lineage>
</organism>
<evidence type="ECO:0000256" key="1">
    <source>
        <dbReference type="ARBA" id="ARBA00022842"/>
    </source>
</evidence>
<evidence type="ECO:0000313" key="4">
    <source>
        <dbReference type="Proteomes" id="UP000612855"/>
    </source>
</evidence>
<dbReference type="CDD" id="cd04182">
    <property type="entry name" value="GT_2_like_f"/>
    <property type="match status" value="1"/>
</dbReference>
<evidence type="ECO:0000259" key="2">
    <source>
        <dbReference type="Pfam" id="PF12804"/>
    </source>
</evidence>